<dbReference type="KEGG" id="mehf:MmiHf6_03480"/>
<dbReference type="Pfam" id="PF00171">
    <property type="entry name" value="Aldedh"/>
    <property type="match status" value="1"/>
</dbReference>
<evidence type="ECO:0000256" key="1">
    <source>
        <dbReference type="ARBA" id="ARBA00009986"/>
    </source>
</evidence>
<dbReference type="SUPFAM" id="SSF53720">
    <property type="entry name" value="ALDH-like"/>
    <property type="match status" value="1"/>
</dbReference>
<organism evidence="5 6">
    <name type="scientific">Methanimicrococcus hongohii</name>
    <dbReference type="NCBI Taxonomy" id="3028295"/>
    <lineage>
        <taxon>Archaea</taxon>
        <taxon>Methanobacteriati</taxon>
        <taxon>Methanobacteriota</taxon>
        <taxon>Stenosarchaea group</taxon>
        <taxon>Methanomicrobia</taxon>
        <taxon>Methanosarcinales</taxon>
        <taxon>Methanosarcinaceae</taxon>
        <taxon>Methanimicrococcus</taxon>
    </lineage>
</organism>
<name>A0AA96UYL1_9EURY</name>
<dbReference type="InterPro" id="IPR016162">
    <property type="entry name" value="Ald_DH_N"/>
</dbReference>
<evidence type="ECO:0000256" key="2">
    <source>
        <dbReference type="ARBA" id="ARBA00011881"/>
    </source>
</evidence>
<reference evidence="5 6" key="1">
    <citation type="submission" date="2023-07" db="EMBL/GenBank/DDBJ databases">
        <title>Closed genoem sequence of Methanomicrococcus sp. Hf6.</title>
        <authorList>
            <person name="Poehlein A."/>
            <person name="Protasov E."/>
            <person name="Platt K."/>
            <person name="Reeh H."/>
            <person name="Daniel R."/>
            <person name="Brune A."/>
        </authorList>
    </citation>
    <scope>NUCLEOTIDE SEQUENCE [LARGE SCALE GENOMIC DNA]</scope>
    <source>
        <strain evidence="5 6">Hf6</strain>
    </source>
</reference>
<dbReference type="PANTHER" id="PTHR11699">
    <property type="entry name" value="ALDEHYDE DEHYDROGENASE-RELATED"/>
    <property type="match status" value="1"/>
</dbReference>
<accession>A0AA96UYL1</accession>
<dbReference type="InterPro" id="IPR015590">
    <property type="entry name" value="Aldehyde_DH_dom"/>
</dbReference>
<dbReference type="FunFam" id="3.40.605.10:FF:000007">
    <property type="entry name" value="NAD/NADP-dependent betaine aldehyde dehydrogenase"/>
    <property type="match status" value="1"/>
</dbReference>
<protein>
    <submittedName>
        <fullName evidence="5">NAD/NADP-dependent betaine aldehyde dehydrogenase</fullName>
        <ecNumber evidence="5">1.2.1.8</ecNumber>
    </submittedName>
</protein>
<comment type="similarity">
    <text evidence="1">Belongs to the aldehyde dehydrogenase family.</text>
</comment>
<proteinExistence type="inferred from homology"/>
<dbReference type="GeneID" id="85194816"/>
<evidence type="ECO:0000259" key="4">
    <source>
        <dbReference type="Pfam" id="PF00171"/>
    </source>
</evidence>
<evidence type="ECO:0000256" key="3">
    <source>
        <dbReference type="ARBA" id="ARBA00023002"/>
    </source>
</evidence>
<dbReference type="InterPro" id="IPR016163">
    <property type="entry name" value="Ald_DH_C"/>
</dbReference>
<dbReference type="FunFam" id="3.40.309.10:FF:000009">
    <property type="entry name" value="Aldehyde dehydrogenase A"/>
    <property type="match status" value="1"/>
</dbReference>
<dbReference type="EC" id="1.2.1.8" evidence="5"/>
<gene>
    <name evidence="5" type="primary">betB</name>
    <name evidence="5" type="ORF">MmiHf6_03480</name>
</gene>
<dbReference type="FunFam" id="3.40.605.10:FF:000026">
    <property type="entry name" value="Aldehyde dehydrogenase, putative"/>
    <property type="match status" value="1"/>
</dbReference>
<keyword evidence="6" id="KW-1185">Reference proteome</keyword>
<dbReference type="EMBL" id="CP131059">
    <property type="protein sequence ID" value="WNY23051.1"/>
    <property type="molecule type" value="Genomic_DNA"/>
</dbReference>
<sequence>MFIGGEKYTPSHAKCIDVINPATGELIESVPSATPEDIEKAIHSCALAFESKSTGSESIESKIAEPKTESWSQKSYAERSAVLSKISAALKEKRTLEKLAVILTKEQGKPLTEARREIEGVINVIDYYIGLSSSFHTDFFENKKNQSYSFTIKKPLGVCAIILPWNMPALILSWKLIPALLTGNTCIVKPSSICPLTVLEIAAVFHSAGLPDGVFNVVTGSGEEIGKQLAASPVIRKISFTGSAEAGKCIALEAAKFNQRITLELGGSDAMIVCNDVDVKDCAAKAVHARFFNGGQACISPKRIFVFESVFDDFTASVLESVSKIQIGNGLSENTSMGPLSSAGGLRQMIEFTEEARSEGAKIIAGGKIPDGAEFENGYFFEPTVITNVPKNSCLLREEVFGPIMVINPVKDLDEAIFEANNTDFGLGASIWTNDLKRAKRGVEELKAGVVWVNQHAKVLPELPFGGVKDSGFGRENGYESLNDYLETKTVVFKF</sequence>
<dbReference type="InterPro" id="IPR016161">
    <property type="entry name" value="Ald_DH/histidinol_DH"/>
</dbReference>
<dbReference type="Gene3D" id="3.40.309.10">
    <property type="entry name" value="Aldehyde Dehydrogenase, Chain A, domain 2"/>
    <property type="match status" value="1"/>
</dbReference>
<dbReference type="GO" id="GO:0008802">
    <property type="term" value="F:betaine-aldehyde dehydrogenase (NAD+) activity"/>
    <property type="evidence" value="ECO:0007669"/>
    <property type="project" value="UniProtKB-EC"/>
</dbReference>
<comment type="subunit">
    <text evidence="2">Homotetramer.</text>
</comment>
<dbReference type="Proteomes" id="UP001302978">
    <property type="component" value="Chromosome"/>
</dbReference>
<dbReference type="RefSeq" id="WP_316558044.1">
    <property type="nucleotide sequence ID" value="NZ_CP131059.1"/>
</dbReference>
<keyword evidence="3 5" id="KW-0560">Oxidoreductase</keyword>
<dbReference type="AlphaFoldDB" id="A0AA96UYL1"/>
<feature type="domain" description="Aldehyde dehydrogenase" evidence="4">
    <location>
        <begin position="9"/>
        <end position="491"/>
    </location>
</feature>
<evidence type="ECO:0000313" key="6">
    <source>
        <dbReference type="Proteomes" id="UP001302978"/>
    </source>
</evidence>
<dbReference type="Gene3D" id="3.40.605.10">
    <property type="entry name" value="Aldehyde Dehydrogenase, Chain A, domain 1"/>
    <property type="match status" value="1"/>
</dbReference>
<evidence type="ECO:0000313" key="5">
    <source>
        <dbReference type="EMBL" id="WNY23051.1"/>
    </source>
</evidence>